<comment type="caution">
    <text evidence="2">The sequence shown here is derived from an EMBL/GenBank/DDBJ whole genome shotgun (WGS) entry which is preliminary data.</text>
</comment>
<evidence type="ECO:0000256" key="1">
    <source>
        <dbReference type="SAM" id="SignalP"/>
    </source>
</evidence>
<gene>
    <name evidence="2" type="ORF">CYD53_10466</name>
</gene>
<dbReference type="AlphaFoldDB" id="A0A2S4MEK3"/>
<evidence type="ECO:0008006" key="4">
    <source>
        <dbReference type="Google" id="ProtNLM"/>
    </source>
</evidence>
<evidence type="ECO:0000313" key="3">
    <source>
        <dbReference type="Proteomes" id="UP000236919"/>
    </source>
</evidence>
<feature type="chain" id="PRO_5015553963" description="Rap1a immunity protein domain-containing protein" evidence="1">
    <location>
        <begin position="23"/>
        <end position="99"/>
    </location>
</feature>
<keyword evidence="3" id="KW-1185">Reference proteome</keyword>
<keyword evidence="1" id="KW-0732">Signal</keyword>
<protein>
    <recommendedName>
        <fullName evidence="4">Rap1a immunity protein domain-containing protein</fullName>
    </recommendedName>
</protein>
<sequence length="99" mass="10200">MSGRRFLGVVFVVLMQSLPGFSAALAGSAAAKACAAHDLLAFGLIEKHGEDQSLPPQLVADAAMKLLSARVTCRDGRDAEAIALYTDLGTSLAAAAGRR</sequence>
<dbReference type="EMBL" id="PQFZ01000004">
    <property type="protein sequence ID" value="POR53091.1"/>
    <property type="molecule type" value="Genomic_DNA"/>
</dbReference>
<feature type="signal peptide" evidence="1">
    <location>
        <begin position="1"/>
        <end position="22"/>
    </location>
</feature>
<dbReference type="RefSeq" id="WP_103717626.1">
    <property type="nucleotide sequence ID" value="NZ_PQFZ01000004.1"/>
</dbReference>
<name>A0A2S4MEK3_9HYPH</name>
<accession>A0A2S4MEK3</accession>
<proteinExistence type="predicted"/>
<evidence type="ECO:0000313" key="2">
    <source>
        <dbReference type="EMBL" id="POR53091.1"/>
    </source>
</evidence>
<dbReference type="Proteomes" id="UP000236919">
    <property type="component" value="Unassembled WGS sequence"/>
</dbReference>
<organism evidence="2 3">
    <name type="scientific">Bosea psychrotolerans</name>
    <dbReference type="NCBI Taxonomy" id="1871628"/>
    <lineage>
        <taxon>Bacteria</taxon>
        <taxon>Pseudomonadati</taxon>
        <taxon>Pseudomonadota</taxon>
        <taxon>Alphaproteobacteria</taxon>
        <taxon>Hyphomicrobiales</taxon>
        <taxon>Boseaceae</taxon>
        <taxon>Bosea</taxon>
    </lineage>
</organism>
<reference evidence="2 3" key="1">
    <citation type="submission" date="2018-01" db="EMBL/GenBank/DDBJ databases">
        <title>Genomic Encyclopedia of Type Strains, Phase III (KMG-III): the genomes of soil and plant-associated and newly described type strains.</title>
        <authorList>
            <person name="Whitman W."/>
        </authorList>
    </citation>
    <scope>NUCLEOTIDE SEQUENCE [LARGE SCALE GENOMIC DNA]</scope>
    <source>
        <strain evidence="2 3">1131</strain>
    </source>
</reference>